<dbReference type="EMBL" id="NKYE01000007">
    <property type="protein sequence ID" value="OZM72606.1"/>
    <property type="molecule type" value="Genomic_DNA"/>
</dbReference>
<sequence length="190" mass="20245">MLTPEQYLGVVAERVQRTGGRVYGVPFGPVTALVGLFTESVMMSTINYCVFAAPWPEVNASTLHQFTGHATQHARANVVGTVGWTASSVVIAGLVGNRVLPDGAAAAMAKPGNQLAAETRMVAVDVGAGQVHMFRGSRFWGAAMQGSINARTHFAFPEPAEVYEQLRWQAWQRGPGTPPPGMPPPRGFSL</sequence>
<reference evidence="2 3" key="1">
    <citation type="submission" date="2017-07" db="EMBL/GenBank/DDBJ databases">
        <title>Amycolatopsis antarcticus sp. nov., isolated from the surface of an Antarcticus brown macroalga.</title>
        <authorList>
            <person name="Wang J."/>
            <person name="Leiva S."/>
            <person name="Huang J."/>
            <person name="Huang Y."/>
        </authorList>
    </citation>
    <scope>NUCLEOTIDE SEQUENCE [LARGE SCALE GENOMIC DNA]</scope>
    <source>
        <strain evidence="2 3">AU-G6</strain>
    </source>
</reference>
<feature type="compositionally biased region" description="Pro residues" evidence="1">
    <location>
        <begin position="176"/>
        <end position="190"/>
    </location>
</feature>
<dbReference type="InParanoid" id="A0A263D558"/>
<dbReference type="Proteomes" id="UP000242444">
    <property type="component" value="Unassembled WGS sequence"/>
</dbReference>
<accession>A0A263D558</accession>
<name>A0A263D558_9PSEU</name>
<dbReference type="OrthoDB" id="3624629at2"/>
<keyword evidence="3" id="KW-1185">Reference proteome</keyword>
<dbReference type="AlphaFoldDB" id="A0A263D558"/>
<gene>
    <name evidence="2" type="ORF">CFN78_13255</name>
</gene>
<evidence type="ECO:0000256" key="1">
    <source>
        <dbReference type="SAM" id="MobiDB-lite"/>
    </source>
</evidence>
<evidence type="ECO:0000313" key="2">
    <source>
        <dbReference type="EMBL" id="OZM72606.1"/>
    </source>
</evidence>
<dbReference type="RefSeq" id="WP_094863083.1">
    <property type="nucleotide sequence ID" value="NZ_NKYE01000007.1"/>
</dbReference>
<feature type="region of interest" description="Disordered" evidence="1">
    <location>
        <begin position="171"/>
        <end position="190"/>
    </location>
</feature>
<proteinExistence type="predicted"/>
<comment type="caution">
    <text evidence="2">The sequence shown here is derived from an EMBL/GenBank/DDBJ whole genome shotgun (WGS) entry which is preliminary data.</text>
</comment>
<organism evidence="2 3">
    <name type="scientific">Amycolatopsis antarctica</name>
    <dbReference type="NCBI Taxonomy" id="1854586"/>
    <lineage>
        <taxon>Bacteria</taxon>
        <taxon>Bacillati</taxon>
        <taxon>Actinomycetota</taxon>
        <taxon>Actinomycetes</taxon>
        <taxon>Pseudonocardiales</taxon>
        <taxon>Pseudonocardiaceae</taxon>
        <taxon>Amycolatopsis</taxon>
    </lineage>
</organism>
<protein>
    <submittedName>
        <fullName evidence="2">Uncharacterized protein</fullName>
    </submittedName>
</protein>
<evidence type="ECO:0000313" key="3">
    <source>
        <dbReference type="Proteomes" id="UP000242444"/>
    </source>
</evidence>